<sequence length="398" mass="45656">MNTKGDDQVSQQLVANARRKNWSQVSDIAKNHPSLVHQLEPFVLNDLKIGRVPPIELMEIILKTQPEFASQQIDFHGTILHKLFMASSLTMINGQIDVHAKENVARVILDAHPQCISIVNSQKWLPLHSLLTRGMDMEPAIHPEFLEFMIQSFPQSIIMQNSGGVTPLDMLISNSMYDLEGAFRLDSSILKMEYYNPTMELTLRKHRDYVRVWKCLVLMLRYIQKHEMDGDLEKEAEISPLHLFASSKYCDAKLLKIAVSIYDRDLRLQDENGDLPLHLACRKGRTSHDSNDDGNDKIQTLVDAYPDGCRIENANHDLPLFVALNHFECKWKGNLEALVTAHPDSLFQKDCKEELYPFLLLAAKSKELSECMQTLVLESMFEMIRRCPSLIVKEDNWI</sequence>
<evidence type="ECO:0000313" key="2">
    <source>
        <dbReference type="Proteomes" id="UP001054902"/>
    </source>
</evidence>
<organism evidence="1 2">
    <name type="scientific">Chaetoceros tenuissimus</name>
    <dbReference type="NCBI Taxonomy" id="426638"/>
    <lineage>
        <taxon>Eukaryota</taxon>
        <taxon>Sar</taxon>
        <taxon>Stramenopiles</taxon>
        <taxon>Ochrophyta</taxon>
        <taxon>Bacillariophyta</taxon>
        <taxon>Coscinodiscophyceae</taxon>
        <taxon>Chaetocerotophycidae</taxon>
        <taxon>Chaetocerotales</taxon>
        <taxon>Chaetocerotaceae</taxon>
        <taxon>Chaetoceros</taxon>
    </lineage>
</organism>
<evidence type="ECO:0000313" key="1">
    <source>
        <dbReference type="EMBL" id="GFH53828.1"/>
    </source>
</evidence>
<dbReference type="EMBL" id="BLLK01000047">
    <property type="protein sequence ID" value="GFH53828.1"/>
    <property type="molecule type" value="Genomic_DNA"/>
</dbReference>
<dbReference type="AlphaFoldDB" id="A0AAD3CX67"/>
<reference evidence="1 2" key="1">
    <citation type="journal article" date="2021" name="Sci. Rep.">
        <title>The genome of the diatom Chaetoceros tenuissimus carries an ancient integrated fragment of an extant virus.</title>
        <authorList>
            <person name="Hongo Y."/>
            <person name="Kimura K."/>
            <person name="Takaki Y."/>
            <person name="Yoshida Y."/>
            <person name="Baba S."/>
            <person name="Kobayashi G."/>
            <person name="Nagasaki K."/>
            <person name="Hano T."/>
            <person name="Tomaru Y."/>
        </authorList>
    </citation>
    <scope>NUCLEOTIDE SEQUENCE [LARGE SCALE GENOMIC DNA]</scope>
    <source>
        <strain evidence="1 2">NIES-3715</strain>
    </source>
</reference>
<dbReference type="InterPro" id="IPR036770">
    <property type="entry name" value="Ankyrin_rpt-contain_sf"/>
</dbReference>
<keyword evidence="2" id="KW-1185">Reference proteome</keyword>
<protein>
    <submittedName>
        <fullName evidence="1">Uncharacterized protein</fullName>
    </submittedName>
</protein>
<name>A0AAD3CX67_9STRA</name>
<accession>A0AAD3CX67</accession>
<gene>
    <name evidence="1" type="ORF">CTEN210_10304</name>
</gene>
<dbReference type="Proteomes" id="UP001054902">
    <property type="component" value="Unassembled WGS sequence"/>
</dbReference>
<dbReference type="Gene3D" id="1.25.40.20">
    <property type="entry name" value="Ankyrin repeat-containing domain"/>
    <property type="match status" value="1"/>
</dbReference>
<comment type="caution">
    <text evidence="1">The sequence shown here is derived from an EMBL/GenBank/DDBJ whole genome shotgun (WGS) entry which is preliminary data.</text>
</comment>
<proteinExistence type="predicted"/>
<dbReference type="SUPFAM" id="SSF48403">
    <property type="entry name" value="Ankyrin repeat"/>
    <property type="match status" value="1"/>
</dbReference>